<dbReference type="AlphaFoldDB" id="A0A1G7KKI4"/>
<organism evidence="1 2">
    <name type="scientific">Terriglobus roseus</name>
    <dbReference type="NCBI Taxonomy" id="392734"/>
    <lineage>
        <taxon>Bacteria</taxon>
        <taxon>Pseudomonadati</taxon>
        <taxon>Acidobacteriota</taxon>
        <taxon>Terriglobia</taxon>
        <taxon>Terriglobales</taxon>
        <taxon>Acidobacteriaceae</taxon>
        <taxon>Terriglobus</taxon>
    </lineage>
</organism>
<name>A0A1G7KKI4_9BACT</name>
<gene>
    <name evidence="1" type="ORF">SAMN05444167_2208</name>
</gene>
<protein>
    <recommendedName>
        <fullName evidence="3">Hpr(Ser) kinase/phosphatase</fullName>
    </recommendedName>
</protein>
<sequence length="336" mass="37573">MAEMMSVEEIEAACNASQPLDFLRHPLEGPELKLHAVASPYGFPVHLRSNSTQVLSMYQEAWKAFPQRFDTPPIHVDVTVVASDSSECPPTPNFRILLPLMVSMADADNYSVIDLERGTTTVVISEAAMRHPLYAAYFFLEHTASCHITNRYVTPVHAGCVEWGDSGILLCGDSGAGKSTLSYACARSGFGYISDDASFLLRGSSSRIALGNPYKVRLRPEAARFFPEMHDLPITPRAAGKPSIEVEASSGIRSCTQTRVDHIVFLNRRSGREQLSDYRKDVARNFFRQTAWGMPAQQPEREHDLETLLTAQLHELHYSDLDWAMHRLQQMVEESL</sequence>
<dbReference type="InterPro" id="IPR025662">
    <property type="entry name" value="Sigma_54_int_dom_ATP-bd_1"/>
</dbReference>
<keyword evidence="2" id="KW-1185">Reference proteome</keyword>
<dbReference type="Proteomes" id="UP000182427">
    <property type="component" value="Chromosome I"/>
</dbReference>
<dbReference type="SUPFAM" id="SSF53795">
    <property type="entry name" value="PEP carboxykinase-like"/>
    <property type="match status" value="1"/>
</dbReference>
<evidence type="ECO:0000313" key="1">
    <source>
        <dbReference type="EMBL" id="SDF37319.1"/>
    </source>
</evidence>
<dbReference type="Gene3D" id="3.40.50.300">
    <property type="entry name" value="P-loop containing nucleotide triphosphate hydrolases"/>
    <property type="match status" value="1"/>
</dbReference>
<accession>A0A1G7KKI4</accession>
<dbReference type="RefSeq" id="WP_231966421.1">
    <property type="nucleotide sequence ID" value="NZ_LT629690.1"/>
</dbReference>
<dbReference type="PROSITE" id="PS00675">
    <property type="entry name" value="SIGMA54_INTERACT_1"/>
    <property type="match status" value="1"/>
</dbReference>
<dbReference type="EMBL" id="LT629690">
    <property type="protein sequence ID" value="SDF37319.1"/>
    <property type="molecule type" value="Genomic_DNA"/>
</dbReference>
<evidence type="ECO:0008006" key="3">
    <source>
        <dbReference type="Google" id="ProtNLM"/>
    </source>
</evidence>
<dbReference type="InterPro" id="IPR027417">
    <property type="entry name" value="P-loop_NTPase"/>
</dbReference>
<proteinExistence type="predicted"/>
<evidence type="ECO:0000313" key="2">
    <source>
        <dbReference type="Proteomes" id="UP000182427"/>
    </source>
</evidence>
<reference evidence="1 2" key="1">
    <citation type="submission" date="2016-10" db="EMBL/GenBank/DDBJ databases">
        <authorList>
            <person name="de Groot N.N."/>
        </authorList>
    </citation>
    <scope>NUCLEOTIDE SEQUENCE [LARGE SCALE GENOMIC DNA]</scope>
    <source>
        <strain evidence="1 2">GAS232</strain>
    </source>
</reference>